<feature type="transmembrane region" description="Helical" evidence="6">
    <location>
        <begin position="291"/>
        <end position="312"/>
    </location>
</feature>
<keyword evidence="4 6" id="KW-1133">Transmembrane helix</keyword>
<dbReference type="InterPro" id="IPR001851">
    <property type="entry name" value="ABC_transp_permease"/>
</dbReference>
<sequence>MKGNIKAPQIIITIYLLIMLSFMSKINIPLYSLFNDSLVKFGMNFVLVLSLIPMMKCGVGMNFGMAIGIIAGLIGMCFSIELKLTGIVGFSAALMVTALFGCMFGYIYSKVLNRLKGKEDVIGMFCGYSFVFIMNIVWTVFPFKNRVMLYPIGGKGLRPKISLELYFDKILDNFMKINIGKIIIPAGLLIFVAFITAIMIFYFKTKSGKTMEVIAENEKFAELSGVNINRYRTLAIILSTVIAGIGICVYTQSYGFVQLYDVPLNFAFPAVSAILIGGASRKNTTIIQAIVGTYLFQTTYLLSIPIANAILMPELAETLRMIVSNGIILYAFICEGGEKGLWKKKK</sequence>
<evidence type="ECO:0000256" key="4">
    <source>
        <dbReference type="ARBA" id="ARBA00022989"/>
    </source>
</evidence>
<evidence type="ECO:0000256" key="5">
    <source>
        <dbReference type="ARBA" id="ARBA00023136"/>
    </source>
</evidence>
<comment type="caution">
    <text evidence="7">The sequence shown here is derived from an EMBL/GenBank/DDBJ whole genome shotgun (WGS) entry which is preliminary data.</text>
</comment>
<feature type="transmembrane region" description="Helical" evidence="6">
    <location>
        <begin position="62"/>
        <end position="81"/>
    </location>
</feature>
<evidence type="ECO:0000256" key="1">
    <source>
        <dbReference type="ARBA" id="ARBA00004651"/>
    </source>
</evidence>
<evidence type="ECO:0000256" key="3">
    <source>
        <dbReference type="ARBA" id="ARBA00022692"/>
    </source>
</evidence>
<dbReference type="PANTHER" id="PTHR32196">
    <property type="entry name" value="ABC TRANSPORTER PERMEASE PROTEIN YPHD-RELATED-RELATED"/>
    <property type="match status" value="1"/>
</dbReference>
<keyword evidence="3 6" id="KW-0812">Transmembrane</keyword>
<name>A0A544QVH2_9FIRM</name>
<proteinExistence type="predicted"/>
<dbReference type="AlphaFoldDB" id="A0A544QVH2"/>
<feature type="transmembrane region" description="Helical" evidence="6">
    <location>
        <begin position="87"/>
        <end position="109"/>
    </location>
</feature>
<keyword evidence="5 6" id="KW-0472">Membrane</keyword>
<accession>A0A544QVH2</accession>
<dbReference type="EMBL" id="SGJB01000008">
    <property type="protein sequence ID" value="TQQ84705.1"/>
    <property type="molecule type" value="Genomic_DNA"/>
</dbReference>
<dbReference type="GO" id="GO:0022857">
    <property type="term" value="F:transmembrane transporter activity"/>
    <property type="evidence" value="ECO:0007669"/>
    <property type="project" value="InterPro"/>
</dbReference>
<dbReference type="OrthoDB" id="5499919at2"/>
<comment type="subcellular location">
    <subcellularLocation>
        <location evidence="1">Cell membrane</location>
        <topology evidence="1">Multi-pass membrane protein</topology>
    </subcellularLocation>
</comment>
<dbReference type="Pfam" id="PF02653">
    <property type="entry name" value="BPD_transp_2"/>
    <property type="match status" value="1"/>
</dbReference>
<feature type="transmembrane region" description="Helical" evidence="6">
    <location>
        <begin position="121"/>
        <end position="141"/>
    </location>
</feature>
<keyword evidence="8" id="KW-1185">Reference proteome</keyword>
<protein>
    <submittedName>
        <fullName evidence="7">ABC transporter permease</fullName>
    </submittedName>
</protein>
<dbReference type="Proteomes" id="UP000317863">
    <property type="component" value="Unassembled WGS sequence"/>
</dbReference>
<feature type="transmembrane region" description="Helical" evidence="6">
    <location>
        <begin position="182"/>
        <end position="203"/>
    </location>
</feature>
<evidence type="ECO:0000256" key="2">
    <source>
        <dbReference type="ARBA" id="ARBA00022475"/>
    </source>
</evidence>
<dbReference type="GO" id="GO:0005886">
    <property type="term" value="C:plasma membrane"/>
    <property type="evidence" value="ECO:0007669"/>
    <property type="project" value="UniProtKB-SubCell"/>
</dbReference>
<feature type="transmembrane region" description="Helical" evidence="6">
    <location>
        <begin position="12"/>
        <end position="31"/>
    </location>
</feature>
<organism evidence="7 8">
    <name type="scientific">Peptacetobacter hominis</name>
    <dbReference type="NCBI Taxonomy" id="2743610"/>
    <lineage>
        <taxon>Bacteria</taxon>
        <taxon>Bacillati</taxon>
        <taxon>Bacillota</taxon>
        <taxon>Clostridia</taxon>
        <taxon>Peptostreptococcales</taxon>
        <taxon>Peptostreptococcaceae</taxon>
        <taxon>Peptacetobacter</taxon>
    </lineage>
</organism>
<gene>
    <name evidence="7" type="ORF">EXD82_05580</name>
</gene>
<evidence type="ECO:0000313" key="8">
    <source>
        <dbReference type="Proteomes" id="UP000317863"/>
    </source>
</evidence>
<reference evidence="7 8" key="1">
    <citation type="submission" date="2019-02" db="EMBL/GenBank/DDBJ databases">
        <title>Peptostreptococcaceae bacterium ZHW00191 nov., a new bacterium isolated from the human gut.</title>
        <authorList>
            <person name="Zhou H.-W."/>
            <person name="Chen X.-J."/>
        </authorList>
    </citation>
    <scope>NUCLEOTIDE SEQUENCE [LARGE SCALE GENOMIC DNA]</scope>
    <source>
        <strain evidence="7 8">ZHW00191</strain>
    </source>
</reference>
<dbReference type="PANTHER" id="PTHR32196:SF15">
    <property type="entry name" value="SUGAR ABC TRANSPORTER PERMEASE PROTEIN"/>
    <property type="match status" value="1"/>
</dbReference>
<keyword evidence="2" id="KW-1003">Cell membrane</keyword>
<feature type="transmembrane region" description="Helical" evidence="6">
    <location>
        <begin position="234"/>
        <end position="256"/>
    </location>
</feature>
<evidence type="ECO:0000313" key="7">
    <source>
        <dbReference type="EMBL" id="TQQ84705.1"/>
    </source>
</evidence>
<evidence type="ECO:0000256" key="6">
    <source>
        <dbReference type="SAM" id="Phobius"/>
    </source>
</evidence>